<dbReference type="AlphaFoldDB" id="W4JQQ6"/>
<feature type="region of interest" description="Disordered" evidence="1">
    <location>
        <begin position="18"/>
        <end position="72"/>
    </location>
</feature>
<proteinExistence type="predicted"/>
<evidence type="ECO:0000256" key="2">
    <source>
        <dbReference type="SAM" id="Phobius"/>
    </source>
</evidence>
<protein>
    <recommendedName>
        <fullName evidence="5">Transmembrane protein</fullName>
    </recommendedName>
</protein>
<feature type="transmembrane region" description="Helical" evidence="2">
    <location>
        <begin position="76"/>
        <end position="97"/>
    </location>
</feature>
<evidence type="ECO:0000256" key="1">
    <source>
        <dbReference type="SAM" id="MobiDB-lite"/>
    </source>
</evidence>
<dbReference type="KEGG" id="hir:HETIRDRAFT_455886"/>
<dbReference type="RefSeq" id="XP_009552664.1">
    <property type="nucleotide sequence ID" value="XM_009554369.1"/>
</dbReference>
<organism evidence="3 4">
    <name type="scientific">Heterobasidion irregulare (strain TC 32-1)</name>
    <dbReference type="NCBI Taxonomy" id="747525"/>
    <lineage>
        <taxon>Eukaryota</taxon>
        <taxon>Fungi</taxon>
        <taxon>Dikarya</taxon>
        <taxon>Basidiomycota</taxon>
        <taxon>Agaricomycotina</taxon>
        <taxon>Agaricomycetes</taxon>
        <taxon>Russulales</taxon>
        <taxon>Bondarzewiaceae</taxon>
        <taxon>Heterobasidion</taxon>
        <taxon>Heterobasidion annosum species complex</taxon>
    </lineage>
</organism>
<keyword evidence="2" id="KW-0812">Transmembrane</keyword>
<dbReference type="Proteomes" id="UP000030671">
    <property type="component" value="Unassembled WGS sequence"/>
</dbReference>
<feature type="compositionally biased region" description="Basic and acidic residues" evidence="1">
    <location>
        <begin position="39"/>
        <end position="63"/>
    </location>
</feature>
<dbReference type="EMBL" id="KI925466">
    <property type="protein sequence ID" value="ETW75226.1"/>
    <property type="molecule type" value="Genomic_DNA"/>
</dbReference>
<dbReference type="HOGENOM" id="CLU_1496408_0_0_1"/>
<keyword evidence="2" id="KW-1133">Transmembrane helix</keyword>
<gene>
    <name evidence="3" type="ORF">HETIRDRAFT_455886</name>
</gene>
<keyword evidence="4" id="KW-1185">Reference proteome</keyword>
<keyword evidence="2" id="KW-0472">Membrane</keyword>
<dbReference type="OrthoDB" id="29460at2759"/>
<evidence type="ECO:0000313" key="4">
    <source>
        <dbReference type="Proteomes" id="UP000030671"/>
    </source>
</evidence>
<evidence type="ECO:0008006" key="5">
    <source>
        <dbReference type="Google" id="ProtNLM"/>
    </source>
</evidence>
<reference evidence="3 4" key="1">
    <citation type="journal article" date="2012" name="New Phytol.">
        <title>Insight into trade-off between wood decay and parasitism from the genome of a fungal forest pathogen.</title>
        <authorList>
            <person name="Olson A."/>
            <person name="Aerts A."/>
            <person name="Asiegbu F."/>
            <person name="Belbahri L."/>
            <person name="Bouzid O."/>
            <person name="Broberg A."/>
            <person name="Canback B."/>
            <person name="Coutinho P.M."/>
            <person name="Cullen D."/>
            <person name="Dalman K."/>
            <person name="Deflorio G."/>
            <person name="van Diepen L.T."/>
            <person name="Dunand C."/>
            <person name="Duplessis S."/>
            <person name="Durling M."/>
            <person name="Gonthier P."/>
            <person name="Grimwood J."/>
            <person name="Fossdal C.G."/>
            <person name="Hansson D."/>
            <person name="Henrissat B."/>
            <person name="Hietala A."/>
            <person name="Himmelstrand K."/>
            <person name="Hoffmeister D."/>
            <person name="Hogberg N."/>
            <person name="James T.Y."/>
            <person name="Karlsson M."/>
            <person name="Kohler A."/>
            <person name="Kues U."/>
            <person name="Lee Y.H."/>
            <person name="Lin Y.C."/>
            <person name="Lind M."/>
            <person name="Lindquist E."/>
            <person name="Lombard V."/>
            <person name="Lucas S."/>
            <person name="Lunden K."/>
            <person name="Morin E."/>
            <person name="Murat C."/>
            <person name="Park J."/>
            <person name="Raffaello T."/>
            <person name="Rouze P."/>
            <person name="Salamov A."/>
            <person name="Schmutz J."/>
            <person name="Solheim H."/>
            <person name="Stahlberg J."/>
            <person name="Velez H."/>
            <person name="de Vries R.P."/>
            <person name="Wiebenga A."/>
            <person name="Woodward S."/>
            <person name="Yakovlev I."/>
            <person name="Garbelotto M."/>
            <person name="Martin F."/>
            <person name="Grigoriev I.V."/>
            <person name="Stenlid J."/>
        </authorList>
    </citation>
    <scope>NUCLEOTIDE SEQUENCE [LARGE SCALE GENOMIC DNA]</scope>
    <source>
        <strain evidence="3 4">TC 32-1</strain>
    </source>
</reference>
<dbReference type="GeneID" id="20676675"/>
<evidence type="ECO:0000313" key="3">
    <source>
        <dbReference type="EMBL" id="ETW75226.1"/>
    </source>
</evidence>
<dbReference type="InParanoid" id="W4JQQ6"/>
<name>W4JQQ6_HETIT</name>
<sequence>MFGWTFNGTHTFSWKTKHACGSSQAVPSQPKPPPPSEDSPEKDHTPPPTEGHRPPPEDDKDKFTQPPPVSEHASRASMMTILLCTAAGFFCIGYILLHPPSSVRQRLAPYVRAFRRSRFRGAISESKLLQWAQEDIDLMDENEDEMVNAHGEEDVFRLDEQIPLKPSPKRGLKTNYGTAK</sequence>
<accession>W4JQQ6</accession>